<evidence type="ECO:0000313" key="10">
    <source>
        <dbReference type="Proteomes" id="UP000054988"/>
    </source>
</evidence>
<feature type="compositionally biased region" description="Basic and acidic residues" evidence="7">
    <location>
        <begin position="95"/>
        <end position="118"/>
    </location>
</feature>
<feature type="region of interest" description="Disordered" evidence="7">
    <location>
        <begin position="56"/>
        <end position="118"/>
    </location>
</feature>
<dbReference type="EMBL" id="LATX01001869">
    <property type="protein sequence ID" value="KTB37179.1"/>
    <property type="molecule type" value="Genomic_DNA"/>
</dbReference>
<evidence type="ECO:0000256" key="2">
    <source>
        <dbReference type="ARBA" id="ARBA00006075"/>
    </source>
</evidence>
<feature type="compositionally biased region" description="Pro residues" evidence="7">
    <location>
        <begin position="239"/>
        <end position="248"/>
    </location>
</feature>
<dbReference type="PANTHER" id="PTHR13220">
    <property type="entry name" value="TIMELESS INTERACTING-RELATED"/>
    <property type="match status" value="1"/>
</dbReference>
<feature type="compositionally biased region" description="Low complexity" evidence="7">
    <location>
        <begin position="324"/>
        <end position="341"/>
    </location>
</feature>
<dbReference type="Pfam" id="PF07962">
    <property type="entry name" value="Swi3"/>
    <property type="match status" value="1"/>
</dbReference>
<organism evidence="9 10">
    <name type="scientific">Moniliophthora roreri</name>
    <name type="common">Frosty pod rot fungus</name>
    <name type="synonym">Monilia roreri</name>
    <dbReference type="NCBI Taxonomy" id="221103"/>
    <lineage>
        <taxon>Eukaryota</taxon>
        <taxon>Fungi</taxon>
        <taxon>Dikarya</taxon>
        <taxon>Basidiomycota</taxon>
        <taxon>Agaricomycotina</taxon>
        <taxon>Agaricomycetes</taxon>
        <taxon>Agaricomycetidae</taxon>
        <taxon>Agaricales</taxon>
        <taxon>Marasmiineae</taxon>
        <taxon>Marasmiaceae</taxon>
        <taxon>Moniliophthora</taxon>
    </lineage>
</organism>
<proteinExistence type="inferred from homology"/>
<feature type="region of interest" description="Disordered" evidence="7">
    <location>
        <begin position="324"/>
        <end position="411"/>
    </location>
</feature>
<feature type="compositionally biased region" description="Basic and acidic residues" evidence="7">
    <location>
        <begin position="267"/>
        <end position="286"/>
    </location>
</feature>
<gene>
    <name evidence="9" type="ORF">WG66_10349</name>
</gene>
<evidence type="ECO:0000256" key="4">
    <source>
        <dbReference type="ARBA" id="ARBA00023242"/>
    </source>
</evidence>
<dbReference type="GO" id="GO:0003677">
    <property type="term" value="F:DNA binding"/>
    <property type="evidence" value="ECO:0007669"/>
    <property type="project" value="TreeGrafter"/>
</dbReference>
<comment type="subcellular location">
    <subcellularLocation>
        <location evidence="1 6">Nucleus</location>
    </subcellularLocation>
</comment>
<comment type="similarity">
    <text evidence="2 6">Belongs to the CSM3 family.</text>
</comment>
<keyword evidence="3 6" id="KW-0227">DNA damage</keyword>
<comment type="function">
    <text evidence="6">Plays an important role in the control of DNA replication and the maintenance of replication fork stability.</text>
</comment>
<dbReference type="InterPro" id="IPR040038">
    <property type="entry name" value="TIPIN/Csm3/Swi3"/>
</dbReference>
<comment type="caution">
    <text evidence="9">The sequence shown here is derived from an EMBL/GenBank/DDBJ whole genome shotgun (WGS) entry which is preliminary data.</text>
</comment>
<dbReference type="GO" id="GO:0006974">
    <property type="term" value="P:DNA damage response"/>
    <property type="evidence" value="ECO:0007669"/>
    <property type="project" value="UniProtKB-KW"/>
</dbReference>
<feature type="region of interest" description="Disordered" evidence="7">
    <location>
        <begin position="217"/>
        <end position="311"/>
    </location>
</feature>
<dbReference type="GO" id="GO:0000076">
    <property type="term" value="P:DNA replication checkpoint signaling"/>
    <property type="evidence" value="ECO:0007669"/>
    <property type="project" value="UniProtKB-UniRule"/>
</dbReference>
<dbReference type="AlphaFoldDB" id="A0A0W0FLG3"/>
<evidence type="ECO:0000256" key="5">
    <source>
        <dbReference type="ARBA" id="ARBA00023306"/>
    </source>
</evidence>
<dbReference type="GO" id="GO:0031298">
    <property type="term" value="C:replication fork protection complex"/>
    <property type="evidence" value="ECO:0007669"/>
    <property type="project" value="TreeGrafter"/>
</dbReference>
<sequence>MEPLFLPDEEEQIQNSRNSPPAPPPEDIDIDAIFKEFEEETVDDHVFDLAATRRRAEARYKNAPLPKATQREILPSRSPPRDLDDSGAGGSSKAGNKDSKKDGEKKEKKKPMRLDETRLLGPTGFRQLIKDTKDFKPKGKGHEARFHARDLDRLLQVYQFWAHRMYPKSQFSDTIERIEKLCHSKRMNVALSVWRDEAHGKNIPSGAEDEDQVIDLTDNEGGATEGNHSDAAQYASSSPVPPTRPPSSPDTSGRSAIGAEDDDELDAVMRDLEERRQRELAAKTDETPTNTNGRSLASSSSHGGGSMDVDDDELWAAFDDIQDSGLTTSTSATDSSAVLTSGNVSGTLDDDEEMWDVVREIGQAEGGSKPAIQPATPAQEVLKDSTPGAGPGSGNTSIGAPGDDDWEDMYI</sequence>
<evidence type="ECO:0000256" key="6">
    <source>
        <dbReference type="RuleBase" id="RU366049"/>
    </source>
</evidence>
<accession>A0A0W0FLG3</accession>
<name>A0A0W0FLG3_MONRR</name>
<keyword evidence="5 6" id="KW-0131">Cell cycle</keyword>
<dbReference type="GO" id="GO:0043111">
    <property type="term" value="P:replication fork arrest"/>
    <property type="evidence" value="ECO:0007669"/>
    <property type="project" value="TreeGrafter"/>
</dbReference>
<dbReference type="Proteomes" id="UP000054988">
    <property type="component" value="Unassembled WGS sequence"/>
</dbReference>
<dbReference type="InterPro" id="IPR012923">
    <property type="entry name" value="Csm3"/>
</dbReference>
<evidence type="ECO:0000256" key="1">
    <source>
        <dbReference type="ARBA" id="ARBA00004123"/>
    </source>
</evidence>
<evidence type="ECO:0000313" key="9">
    <source>
        <dbReference type="EMBL" id="KTB37179.1"/>
    </source>
</evidence>
<evidence type="ECO:0000256" key="3">
    <source>
        <dbReference type="ARBA" id="ARBA00022763"/>
    </source>
</evidence>
<protein>
    <recommendedName>
        <fullName evidence="6">Chromosome segregation in meiosis protein</fullName>
    </recommendedName>
</protein>
<dbReference type="PANTHER" id="PTHR13220:SF11">
    <property type="entry name" value="TIMELESS-INTERACTING PROTEIN"/>
    <property type="match status" value="1"/>
</dbReference>
<feature type="compositionally biased region" description="Acidic residues" evidence="7">
    <location>
        <begin position="402"/>
        <end position="411"/>
    </location>
</feature>
<dbReference type="GO" id="GO:0031297">
    <property type="term" value="P:replication fork processing"/>
    <property type="evidence" value="ECO:0007669"/>
    <property type="project" value="UniProtKB-UniRule"/>
</dbReference>
<feature type="domain" description="Chromosome segregation in meiosis protein 3" evidence="8">
    <location>
        <begin position="114"/>
        <end position="198"/>
    </location>
</feature>
<dbReference type="eggNOG" id="KOG3004">
    <property type="taxonomic scope" value="Eukaryota"/>
</dbReference>
<feature type="region of interest" description="Disordered" evidence="7">
    <location>
        <begin position="1"/>
        <end position="29"/>
    </location>
</feature>
<reference evidence="9 10" key="1">
    <citation type="submission" date="2015-12" db="EMBL/GenBank/DDBJ databases">
        <title>Draft genome sequence of Moniliophthora roreri, the causal agent of frosty pod rot of cacao.</title>
        <authorList>
            <person name="Aime M.C."/>
            <person name="Diaz-Valderrama J.R."/>
            <person name="Kijpornyongpan T."/>
            <person name="Phillips-Mora W."/>
        </authorList>
    </citation>
    <scope>NUCLEOTIDE SEQUENCE [LARGE SCALE GENOMIC DNA]</scope>
    <source>
        <strain evidence="9 10">MCA 2952</strain>
    </source>
</reference>
<keyword evidence="4 6" id="KW-0539">Nucleus</keyword>
<evidence type="ECO:0000256" key="7">
    <source>
        <dbReference type="SAM" id="MobiDB-lite"/>
    </source>
</evidence>
<evidence type="ECO:0000259" key="8">
    <source>
        <dbReference type="Pfam" id="PF07962"/>
    </source>
</evidence>